<keyword evidence="2" id="KW-1185">Reference proteome</keyword>
<name>A0ABY7P4U4_9ACTN</name>
<evidence type="ECO:0000313" key="2">
    <source>
        <dbReference type="Proteomes" id="UP001212326"/>
    </source>
</evidence>
<organism evidence="1 2">
    <name type="scientific">Streptomyces camelliae</name>
    <dbReference type="NCBI Taxonomy" id="3004093"/>
    <lineage>
        <taxon>Bacteria</taxon>
        <taxon>Bacillati</taxon>
        <taxon>Actinomycetota</taxon>
        <taxon>Actinomycetes</taxon>
        <taxon>Kitasatosporales</taxon>
        <taxon>Streptomycetaceae</taxon>
        <taxon>Streptomyces</taxon>
    </lineage>
</organism>
<dbReference type="RefSeq" id="WP_270081154.1">
    <property type="nucleotide sequence ID" value="NZ_CP115300.1"/>
</dbReference>
<dbReference type="EMBL" id="CP115300">
    <property type="protein sequence ID" value="WBO63273.1"/>
    <property type="molecule type" value="Genomic_DNA"/>
</dbReference>
<reference evidence="1 2" key="1">
    <citation type="submission" date="2022-12" db="EMBL/GenBank/DDBJ databases">
        <authorList>
            <person name="Mo P."/>
        </authorList>
    </citation>
    <scope>NUCLEOTIDE SEQUENCE [LARGE SCALE GENOMIC DNA]</scope>
    <source>
        <strain evidence="1 2">HUAS 2-6</strain>
    </source>
</reference>
<accession>A0ABY7P4U4</accession>
<dbReference type="Gene3D" id="3.40.50.1820">
    <property type="entry name" value="alpha/beta hydrolase"/>
    <property type="match status" value="1"/>
</dbReference>
<sequence>MAQIEIDFDVPAQMRDGVVPRADVYRPSGSGPWPVLLSRLP</sequence>
<dbReference type="SUPFAM" id="SSF53474">
    <property type="entry name" value="alpha/beta-Hydrolases"/>
    <property type="match status" value="1"/>
</dbReference>
<dbReference type="Proteomes" id="UP001212326">
    <property type="component" value="Chromosome"/>
</dbReference>
<evidence type="ECO:0000313" key="1">
    <source>
        <dbReference type="EMBL" id="WBO63273.1"/>
    </source>
</evidence>
<protein>
    <submittedName>
        <fullName evidence="1">Uncharacterized protein</fullName>
    </submittedName>
</protein>
<dbReference type="InterPro" id="IPR029058">
    <property type="entry name" value="AB_hydrolase_fold"/>
</dbReference>
<gene>
    <name evidence="1" type="ORF">O1G22_10755</name>
</gene>
<proteinExistence type="predicted"/>